<dbReference type="RefSeq" id="WP_191144146.1">
    <property type="nucleotide sequence ID" value="NZ_JACXAF010000006.1"/>
</dbReference>
<evidence type="ECO:0008006" key="4">
    <source>
        <dbReference type="Google" id="ProtNLM"/>
    </source>
</evidence>
<reference evidence="2" key="1">
    <citation type="submission" date="2020-09" db="EMBL/GenBank/DDBJ databases">
        <title>A novel bacterium of genus Neiella, isolated from South China Sea.</title>
        <authorList>
            <person name="Huang H."/>
            <person name="Mo K."/>
            <person name="Hu Y."/>
        </authorList>
    </citation>
    <scope>NUCLEOTIDE SEQUENCE</scope>
    <source>
        <strain evidence="2">HB171785</strain>
    </source>
</reference>
<evidence type="ECO:0000313" key="3">
    <source>
        <dbReference type="Proteomes" id="UP000638014"/>
    </source>
</evidence>
<dbReference type="AlphaFoldDB" id="A0A8J6QI70"/>
<evidence type="ECO:0000256" key="1">
    <source>
        <dbReference type="SAM" id="SignalP"/>
    </source>
</evidence>
<protein>
    <recommendedName>
        <fullName evidence="4">UrcA family protein</fullName>
    </recommendedName>
</protein>
<sequence>MFKSYCKRALIVVLTLVSISSLSVLAEQQSVRAEIESFAINGLSLNTSIDALQELLKADFKCKVNRRGDVDHWHCRGIQQEQGKPTLKIGVATSIKTKPQLLTI</sequence>
<name>A0A8J6QI70_9GAMM</name>
<feature type="signal peptide" evidence="1">
    <location>
        <begin position="1"/>
        <end position="26"/>
    </location>
</feature>
<organism evidence="2 3">
    <name type="scientific">Neiella litorisoli</name>
    <dbReference type="NCBI Taxonomy" id="2771431"/>
    <lineage>
        <taxon>Bacteria</taxon>
        <taxon>Pseudomonadati</taxon>
        <taxon>Pseudomonadota</taxon>
        <taxon>Gammaproteobacteria</taxon>
        <taxon>Alteromonadales</taxon>
        <taxon>Echinimonadaceae</taxon>
        <taxon>Neiella</taxon>
    </lineage>
</organism>
<dbReference type="Proteomes" id="UP000638014">
    <property type="component" value="Unassembled WGS sequence"/>
</dbReference>
<keyword evidence="1" id="KW-0732">Signal</keyword>
<evidence type="ECO:0000313" key="2">
    <source>
        <dbReference type="EMBL" id="MBD1389048.1"/>
    </source>
</evidence>
<comment type="caution">
    <text evidence="2">The sequence shown here is derived from an EMBL/GenBank/DDBJ whole genome shotgun (WGS) entry which is preliminary data.</text>
</comment>
<gene>
    <name evidence="2" type="ORF">IC617_06365</name>
</gene>
<keyword evidence="3" id="KW-1185">Reference proteome</keyword>
<feature type="chain" id="PRO_5035210695" description="UrcA family protein" evidence="1">
    <location>
        <begin position="27"/>
        <end position="104"/>
    </location>
</feature>
<dbReference type="EMBL" id="JACXAF010000006">
    <property type="protein sequence ID" value="MBD1389048.1"/>
    <property type="molecule type" value="Genomic_DNA"/>
</dbReference>
<proteinExistence type="predicted"/>
<accession>A0A8J6QI70</accession>